<dbReference type="GO" id="GO:0008137">
    <property type="term" value="F:NADH dehydrogenase (ubiquinone) activity"/>
    <property type="evidence" value="ECO:0007669"/>
    <property type="project" value="InterPro"/>
</dbReference>
<keyword evidence="3" id="KW-0479">Metal-binding</keyword>
<evidence type="ECO:0000256" key="1">
    <source>
        <dbReference type="ARBA" id="ARBA00007523"/>
    </source>
</evidence>
<comment type="caution">
    <text evidence="7">The sequence shown here is derived from an EMBL/GenBank/DDBJ whole genome shotgun (WGS) entry which is preliminary data.</text>
</comment>
<dbReference type="Gene3D" id="3.10.20.600">
    <property type="match status" value="1"/>
</dbReference>
<dbReference type="InterPro" id="IPR001949">
    <property type="entry name" value="NADH-UbQ_OxRdtase_51kDa_CS"/>
</dbReference>
<evidence type="ECO:0000256" key="2">
    <source>
        <dbReference type="ARBA" id="ARBA00022485"/>
    </source>
</evidence>
<dbReference type="InterPro" id="IPR037225">
    <property type="entry name" value="Nuo51_FMN-bd_sf"/>
</dbReference>
<dbReference type="EMBL" id="VSIX01000065">
    <property type="protein sequence ID" value="TYB30933.1"/>
    <property type="molecule type" value="Genomic_DNA"/>
</dbReference>
<dbReference type="SUPFAM" id="SSF142019">
    <property type="entry name" value="Nqo1 FMN-binding domain-like"/>
    <property type="match status" value="1"/>
</dbReference>
<accession>A0A5D0MH46</accession>
<feature type="domain" description="NADH-ubiquinone oxidoreductase 51kDa subunit iron-sulphur binding" evidence="6">
    <location>
        <begin position="438"/>
        <end position="483"/>
    </location>
</feature>
<reference evidence="7" key="1">
    <citation type="submission" date="2019-08" db="EMBL/GenBank/DDBJ databases">
        <title>Genomic characterization of a novel candidate phylum (ARYD3) from a high temperature, high salinity tertiary oil reservoir in north central Oklahoma, USA.</title>
        <authorList>
            <person name="Youssef N.H."/>
            <person name="Yadav A."/>
            <person name="Elshahed M.S."/>
        </authorList>
    </citation>
    <scope>NUCLEOTIDE SEQUENCE [LARGE SCALE GENOMIC DNA]</scope>
    <source>
        <strain evidence="7">ARYD3</strain>
    </source>
</reference>
<dbReference type="SUPFAM" id="SSF142984">
    <property type="entry name" value="Nqo1 middle domain-like"/>
    <property type="match status" value="1"/>
</dbReference>
<dbReference type="Gene3D" id="1.20.1440.230">
    <property type="entry name" value="NADH-ubiquinone oxidoreductase 51kDa subunit, iron-sulphur binding domain"/>
    <property type="match status" value="1"/>
</dbReference>
<dbReference type="Proteomes" id="UP000324143">
    <property type="component" value="Unassembled WGS sequence"/>
</dbReference>
<comment type="similarity">
    <text evidence="1">Belongs to the complex I 51 kDa subunit family.</text>
</comment>
<dbReference type="Pfam" id="PF10531">
    <property type="entry name" value="SLBB"/>
    <property type="match status" value="1"/>
</dbReference>
<dbReference type="InterPro" id="IPR019554">
    <property type="entry name" value="Soluble_ligand-bd"/>
</dbReference>
<protein>
    <submittedName>
        <fullName evidence="7">NADH-quinone oxidoreductase subunit NuoF</fullName>
    </submittedName>
</protein>
<keyword evidence="4" id="KW-0408">Iron</keyword>
<evidence type="ECO:0000256" key="3">
    <source>
        <dbReference type="ARBA" id="ARBA00022723"/>
    </source>
</evidence>
<keyword evidence="2" id="KW-0004">4Fe-4S</keyword>
<dbReference type="Pfam" id="PF10589">
    <property type="entry name" value="NADH_4Fe-4S"/>
    <property type="match status" value="1"/>
</dbReference>
<name>A0A5D0MH46_9BACT</name>
<dbReference type="Gene3D" id="3.40.50.11540">
    <property type="entry name" value="NADH-ubiquinone oxidoreductase 51kDa subunit"/>
    <property type="match status" value="1"/>
</dbReference>
<organism evidence="7 8">
    <name type="scientific">Candidatus Mcinerneyibacterium aminivorans</name>
    <dbReference type="NCBI Taxonomy" id="2703815"/>
    <lineage>
        <taxon>Bacteria</taxon>
        <taxon>Candidatus Macinerneyibacteriota</taxon>
        <taxon>Candidatus Mcinerneyibacteria</taxon>
        <taxon>Candidatus Mcinerneyibacteriales</taxon>
        <taxon>Candidatus Mcinerneyibacteriaceae</taxon>
        <taxon>Candidatus Mcinerneyibacterium</taxon>
    </lineage>
</organism>
<evidence type="ECO:0000313" key="8">
    <source>
        <dbReference type="Proteomes" id="UP000324143"/>
    </source>
</evidence>
<proteinExistence type="inferred from homology"/>
<dbReference type="InterPro" id="IPR011538">
    <property type="entry name" value="Nuo51_FMN-bd"/>
</dbReference>
<dbReference type="InterPro" id="IPR036249">
    <property type="entry name" value="Thioredoxin-like_sf"/>
</dbReference>
<dbReference type="GO" id="GO:0046872">
    <property type="term" value="F:metal ion binding"/>
    <property type="evidence" value="ECO:0007669"/>
    <property type="project" value="UniProtKB-KW"/>
</dbReference>
<dbReference type="InterPro" id="IPR037207">
    <property type="entry name" value="Nuop51_4Fe4S-bd_sf"/>
</dbReference>
<evidence type="ECO:0000259" key="6">
    <source>
        <dbReference type="SMART" id="SM00928"/>
    </source>
</evidence>
<dbReference type="SMART" id="SM00928">
    <property type="entry name" value="NADH_4Fe-4S"/>
    <property type="match status" value="1"/>
</dbReference>
<evidence type="ECO:0000313" key="7">
    <source>
        <dbReference type="EMBL" id="TYB30933.1"/>
    </source>
</evidence>
<evidence type="ECO:0000256" key="4">
    <source>
        <dbReference type="ARBA" id="ARBA00023004"/>
    </source>
</evidence>
<gene>
    <name evidence="7" type="primary">nuoF</name>
    <name evidence="7" type="ORF">FXF47_07040</name>
</gene>
<dbReference type="Gene3D" id="3.40.30.10">
    <property type="entry name" value="Glutaredoxin"/>
    <property type="match status" value="1"/>
</dbReference>
<dbReference type="PANTHER" id="PTHR43578:SF3">
    <property type="entry name" value="NADH-QUINONE OXIDOREDUCTASE SUBUNIT F"/>
    <property type="match status" value="1"/>
</dbReference>
<sequence length="537" mass="59274">MSVVTKYVLFGIDDNTLQAGARRVEEEFKRELKNAGLDDEIKVVETGSMGIIQKGVVILVEPDDIYYTEVTIDDVKEIVNEHLLKGRPVQRLKFDGKVDKSVVSFRESAQEIKKQNRVVLSNSGVIDPENIEEYIAVNGYEALAKAVTEKKPEDIVEEIKESGLRGRGGAGFPTGLKWSFTAPLDKKPKYLVCNADEGEPGTFKDRLIMEGDPHKLIEGMAIAAYAIGAEKGYIYIRGEYKLSIERTEKAIEDARKYGILGENIFGSGFDFDIEIKIGAGAYVCGEETALLNSLEGGRGNPRVKPPFPGQVGLWDQPTVVNNVETLANVPSIILNGHDWYREMGTEDSKGTKVYTILGHVNNPGLIEVEMGTTLRDIIYKYAGGVKGNFKCALVGGAAGAFIGKEMLDVKMDYDHLGKYKAVLGSGAILVMNQTACIVDMLKNTLAFFKHESCGKCTPCRIGNVHLYNMLDDITKAKGKEEYINNMLTLAESMQQSSLCALGQSAYLVIESATRYFEDEILEHIERKVCPQNVCEMK</sequence>
<dbReference type="InterPro" id="IPR019575">
    <property type="entry name" value="Nuop51_4Fe4S-bd"/>
</dbReference>
<dbReference type="CDD" id="cd02980">
    <property type="entry name" value="TRX_Fd_family"/>
    <property type="match status" value="1"/>
</dbReference>
<dbReference type="PROSITE" id="PS00645">
    <property type="entry name" value="COMPLEX1_51K_2"/>
    <property type="match status" value="1"/>
</dbReference>
<dbReference type="GO" id="GO:0010181">
    <property type="term" value="F:FMN binding"/>
    <property type="evidence" value="ECO:0007669"/>
    <property type="project" value="InterPro"/>
</dbReference>
<dbReference type="PANTHER" id="PTHR43578">
    <property type="entry name" value="NADH-QUINONE OXIDOREDUCTASE SUBUNIT F"/>
    <property type="match status" value="1"/>
</dbReference>
<dbReference type="SUPFAM" id="SSF52833">
    <property type="entry name" value="Thioredoxin-like"/>
    <property type="match status" value="1"/>
</dbReference>
<evidence type="ECO:0000256" key="5">
    <source>
        <dbReference type="ARBA" id="ARBA00023014"/>
    </source>
</evidence>
<dbReference type="AlphaFoldDB" id="A0A5D0MH46"/>
<keyword evidence="5" id="KW-0411">Iron-sulfur</keyword>
<dbReference type="FunFam" id="3.40.50.11540:FF:000001">
    <property type="entry name" value="NADH dehydrogenase [ubiquinone] flavoprotein 1, mitochondrial"/>
    <property type="match status" value="1"/>
</dbReference>
<dbReference type="SUPFAM" id="SSF140490">
    <property type="entry name" value="Nqo1C-terminal domain-like"/>
    <property type="match status" value="1"/>
</dbReference>
<dbReference type="Pfam" id="PF01512">
    <property type="entry name" value="Complex1_51K"/>
    <property type="match status" value="1"/>
</dbReference>
<dbReference type="GO" id="GO:0051539">
    <property type="term" value="F:4 iron, 4 sulfur cluster binding"/>
    <property type="evidence" value="ECO:0007669"/>
    <property type="project" value="UniProtKB-KW"/>
</dbReference>
<dbReference type="Gene3D" id="6.10.250.1450">
    <property type="match status" value="1"/>
</dbReference>
<keyword evidence="8" id="KW-1185">Reference proteome</keyword>
<dbReference type="PROSITE" id="PS00644">
    <property type="entry name" value="COMPLEX1_51K_1"/>
    <property type="match status" value="1"/>
</dbReference>
<dbReference type="FunFam" id="1.20.1440.230:FF:000001">
    <property type="entry name" value="Mitochondrial NADH dehydrogenase flavoprotein 1"/>
    <property type="match status" value="1"/>
</dbReference>
<dbReference type="NCBIfam" id="NF010120">
    <property type="entry name" value="PRK13596.1"/>
    <property type="match status" value="1"/>
</dbReference>